<dbReference type="RefSeq" id="WP_075079614.1">
    <property type="nucleotide sequence ID" value="NZ_BDCO01000002.1"/>
</dbReference>
<dbReference type="EMBL" id="BDCO01000002">
    <property type="protein sequence ID" value="GAT33939.1"/>
    <property type="molecule type" value="Genomic_DNA"/>
</dbReference>
<keyword evidence="2" id="KW-0732">Signal</keyword>
<dbReference type="Gene3D" id="1.25.40.10">
    <property type="entry name" value="Tetratricopeptide repeat domain"/>
    <property type="match status" value="5"/>
</dbReference>
<evidence type="ECO:0000256" key="2">
    <source>
        <dbReference type="SAM" id="SignalP"/>
    </source>
</evidence>
<reference evidence="4" key="1">
    <citation type="journal article" date="2017" name="Genome Announc.">
        <title>Draft Genome Sequence of Terrimicrobium sacchariphilum NM-5T, a Facultative Anaerobic Soil Bacterium of the Class Spartobacteria.</title>
        <authorList>
            <person name="Qiu Y.L."/>
            <person name="Tourlousse D.M."/>
            <person name="Matsuura N."/>
            <person name="Ohashi A."/>
            <person name="Sekiguchi Y."/>
        </authorList>
    </citation>
    <scope>NUCLEOTIDE SEQUENCE [LARGE SCALE GENOMIC DNA]</scope>
    <source>
        <strain evidence="4">NM-5</strain>
    </source>
</reference>
<proteinExistence type="predicted"/>
<dbReference type="AlphaFoldDB" id="A0A146G8A2"/>
<name>A0A146G8A2_TERSA</name>
<evidence type="ECO:0000313" key="3">
    <source>
        <dbReference type="EMBL" id="GAT33939.1"/>
    </source>
</evidence>
<feature type="signal peptide" evidence="2">
    <location>
        <begin position="1"/>
        <end position="21"/>
    </location>
</feature>
<feature type="repeat" description="TPR" evidence="1">
    <location>
        <begin position="542"/>
        <end position="575"/>
    </location>
</feature>
<dbReference type="Pfam" id="PF13432">
    <property type="entry name" value="TPR_16"/>
    <property type="match status" value="4"/>
</dbReference>
<dbReference type="STRING" id="690879.TSACC_22360"/>
<dbReference type="PANTHER" id="PTHR12558:SF13">
    <property type="entry name" value="CELL DIVISION CYCLE PROTEIN 27 HOMOLOG"/>
    <property type="match status" value="1"/>
</dbReference>
<comment type="caution">
    <text evidence="3">The sequence shown here is derived from an EMBL/GenBank/DDBJ whole genome shotgun (WGS) entry which is preliminary data.</text>
</comment>
<dbReference type="SUPFAM" id="SSF48452">
    <property type="entry name" value="TPR-like"/>
    <property type="match status" value="4"/>
</dbReference>
<accession>A0A146G8A2</accession>
<organism evidence="3 4">
    <name type="scientific">Terrimicrobium sacchariphilum</name>
    <dbReference type="NCBI Taxonomy" id="690879"/>
    <lineage>
        <taxon>Bacteria</taxon>
        <taxon>Pseudomonadati</taxon>
        <taxon>Verrucomicrobiota</taxon>
        <taxon>Terrimicrobiia</taxon>
        <taxon>Terrimicrobiales</taxon>
        <taxon>Terrimicrobiaceae</taxon>
        <taxon>Terrimicrobium</taxon>
    </lineage>
</organism>
<feature type="chain" id="PRO_5007524563" evidence="2">
    <location>
        <begin position="22"/>
        <end position="791"/>
    </location>
</feature>
<keyword evidence="4" id="KW-1185">Reference proteome</keyword>
<evidence type="ECO:0000313" key="4">
    <source>
        <dbReference type="Proteomes" id="UP000076023"/>
    </source>
</evidence>
<evidence type="ECO:0000256" key="1">
    <source>
        <dbReference type="PROSITE-ProRule" id="PRU00339"/>
    </source>
</evidence>
<dbReference type="InterPro" id="IPR011990">
    <property type="entry name" value="TPR-like_helical_dom_sf"/>
</dbReference>
<dbReference type="PROSITE" id="PS50005">
    <property type="entry name" value="TPR"/>
    <property type="match status" value="2"/>
</dbReference>
<dbReference type="InParanoid" id="A0A146G8A2"/>
<keyword evidence="1" id="KW-0802">TPR repeat</keyword>
<dbReference type="InterPro" id="IPR019734">
    <property type="entry name" value="TPR_rpt"/>
</dbReference>
<protein>
    <submittedName>
        <fullName evidence="3">TolA-binding protein</fullName>
    </submittedName>
</protein>
<gene>
    <name evidence="3" type="ORF">TSACC_22360</name>
</gene>
<sequence>MTKACWILSLFVSALLGGLRADDQLADVRKALADGLPDVALYRLGASSVAAPSPEALLLRARALNALGRYDEAVQTLQGEQNLTDEATLVLARAQGKTGRLDEALALYQKLSADPQFATEANLSQAAILEKLNQPAKAAQLLDNLAKNGPLAPELALKLAEIRLGDGNPQAAADLLNSSTGLAGDQLAAQQYLLAKVNLAQGKTAEAEKLLSAIKSPSSQIAADVVTLRADALVRQKDLSEAERVLEDFIEKSPNSAVLDGPFLLLDRVYASQGAASGAELKRWAADTTAPLRAQLALFFLAKSEARNSKIQRSRELFSQFLQSAPPGSQLANEASIALAQSYQAEGLYPQAMAALQGTPETGRTGFMRGVILAADGDYRNAAICFQQASGDPSLKQSALINACISATLAGIPRSENKAWQELASLPDAQAILRGVELNEGLLLAAQKRPEAGPLLERLAVGDSSEAQRARLALAEWQYAQLNVKQARETLKPLLVSNSPEREQSEYLAIFLEDTGDASSEQESLRLAEAFLKAYPSSQYEPDVRMKIGELYFRRGDYLGAIAQFDTVAEEFPASPLADKAVFLEAQAMARSMDPRLMEEAIDTYEKVASGSGALALRARLAQAVLYDALQRPKEALGILDKILASKPSADLRSRVLVEKGDIQFAQGATAPDQYKQAIATWDQVAADPSAPRQWSNQALAKMGAAYEKLGDNQAALNCYYRVFSQDQKGEPEYFWYYKAGFDAGRLLESQKLWKEAIAVYEKIAALEGPRAEEARNRVNKLRLENFLWEN</sequence>
<dbReference type="Proteomes" id="UP000076023">
    <property type="component" value="Unassembled WGS sequence"/>
</dbReference>
<dbReference type="PANTHER" id="PTHR12558">
    <property type="entry name" value="CELL DIVISION CYCLE 16,23,27"/>
    <property type="match status" value="1"/>
</dbReference>
<feature type="repeat" description="TPR" evidence="1">
    <location>
        <begin position="697"/>
        <end position="730"/>
    </location>
</feature>
<dbReference type="OrthoDB" id="175343at2"/>
<dbReference type="SMART" id="SM00028">
    <property type="entry name" value="TPR"/>
    <property type="match status" value="7"/>
</dbReference>